<keyword evidence="2" id="KW-0496">Mitochondrion</keyword>
<dbReference type="EMBL" id="OVEO01000001">
    <property type="protein sequence ID" value="SPQ93179.1"/>
    <property type="molecule type" value="Genomic_DNA"/>
</dbReference>
<organism evidence="2 3">
    <name type="scientific">Plasmodiophora brassicae</name>
    <name type="common">Clubroot disease agent</name>
    <dbReference type="NCBI Taxonomy" id="37360"/>
    <lineage>
        <taxon>Eukaryota</taxon>
        <taxon>Sar</taxon>
        <taxon>Rhizaria</taxon>
        <taxon>Endomyxa</taxon>
        <taxon>Phytomyxea</taxon>
        <taxon>Plasmodiophorida</taxon>
        <taxon>Plasmodiophoridae</taxon>
        <taxon>Plasmodiophora</taxon>
    </lineage>
</organism>
<evidence type="ECO:0000313" key="3">
    <source>
        <dbReference type="Proteomes" id="UP000290189"/>
    </source>
</evidence>
<evidence type="ECO:0000313" key="2">
    <source>
        <dbReference type="EMBL" id="SPQ93179.1"/>
    </source>
</evidence>
<name>A0A3P3XZ85_PLABS</name>
<feature type="chain" id="PRO_5018216809" evidence="1">
    <location>
        <begin position="19"/>
        <end position="279"/>
    </location>
</feature>
<dbReference type="AlphaFoldDB" id="A0A3P3XZ85"/>
<dbReference type="Proteomes" id="UP000290189">
    <property type="component" value="Unassembled WGS sequence"/>
</dbReference>
<protein>
    <submittedName>
        <fullName evidence="2">Uncharacterized protein</fullName>
    </submittedName>
</protein>
<proteinExistence type="predicted"/>
<reference evidence="2 3" key="1">
    <citation type="submission" date="2018-03" db="EMBL/GenBank/DDBJ databases">
        <authorList>
            <person name="Fogelqvist J."/>
        </authorList>
    </citation>
    <scope>NUCLEOTIDE SEQUENCE [LARGE SCALE GENOMIC DNA]</scope>
</reference>
<gene>
    <name evidence="2" type="ORF">PLBR_LOCUS394</name>
</gene>
<sequence length="279" mass="30182">MVGRVAIIALLVVAQCSGALLEGRSLVDVVELLSHPIMDDYGNEFPAYWMSFDCTSLGGTDCTLSKKSTGDRNRTPETAKAFSMVVEAIRATVGSLLSDPSVNNDALEVVLRALLGPDSIDEFGLHVEDGKGETETNMPNQIADANDSVVGDAAPAPIPLYVIGKSFTAHTFSVHFNMLKAEPYDVIDDGIEDDSGGALQPSRQGDEPPTAMFSKQLVVHMAVPVRASDSELEVIPVDVLIRCNVFEKRLFYQFRCLVQFCPKQSAGHDAHVDGDHFKP</sequence>
<evidence type="ECO:0000256" key="1">
    <source>
        <dbReference type="SAM" id="SignalP"/>
    </source>
</evidence>
<feature type="signal peptide" evidence="1">
    <location>
        <begin position="1"/>
        <end position="18"/>
    </location>
</feature>
<keyword evidence="1" id="KW-0732">Signal</keyword>
<geneLocation type="mitochondrion" evidence="2"/>
<accession>A0A3P3XZ85</accession>